<evidence type="ECO:0000313" key="2">
    <source>
        <dbReference type="Proteomes" id="UP000799640"/>
    </source>
</evidence>
<proteinExistence type="predicted"/>
<evidence type="ECO:0000313" key="1">
    <source>
        <dbReference type="EMBL" id="KAF2399875.1"/>
    </source>
</evidence>
<dbReference type="EMBL" id="ML996696">
    <property type="protein sequence ID" value="KAF2399875.1"/>
    <property type="molecule type" value="Genomic_DNA"/>
</dbReference>
<dbReference type="Proteomes" id="UP000799640">
    <property type="component" value="Unassembled WGS sequence"/>
</dbReference>
<reference evidence="1" key="1">
    <citation type="journal article" date="2020" name="Stud. Mycol.">
        <title>101 Dothideomycetes genomes: a test case for predicting lifestyles and emergence of pathogens.</title>
        <authorList>
            <person name="Haridas S."/>
            <person name="Albert R."/>
            <person name="Binder M."/>
            <person name="Bloem J."/>
            <person name="Labutti K."/>
            <person name="Salamov A."/>
            <person name="Andreopoulos B."/>
            <person name="Baker S."/>
            <person name="Barry K."/>
            <person name="Bills G."/>
            <person name="Bluhm B."/>
            <person name="Cannon C."/>
            <person name="Castanera R."/>
            <person name="Culley D."/>
            <person name="Daum C."/>
            <person name="Ezra D."/>
            <person name="Gonzalez J."/>
            <person name="Henrissat B."/>
            <person name="Kuo A."/>
            <person name="Liang C."/>
            <person name="Lipzen A."/>
            <person name="Lutzoni F."/>
            <person name="Magnuson J."/>
            <person name="Mondo S."/>
            <person name="Nolan M."/>
            <person name="Ohm R."/>
            <person name="Pangilinan J."/>
            <person name="Park H.-J."/>
            <person name="Ramirez L."/>
            <person name="Alfaro M."/>
            <person name="Sun H."/>
            <person name="Tritt A."/>
            <person name="Yoshinaga Y."/>
            <person name="Zwiers L.-H."/>
            <person name="Turgeon B."/>
            <person name="Goodwin S."/>
            <person name="Spatafora J."/>
            <person name="Crous P."/>
            <person name="Grigoriev I."/>
        </authorList>
    </citation>
    <scope>NUCLEOTIDE SEQUENCE</scope>
    <source>
        <strain evidence="1">CBS 262.69</strain>
    </source>
</reference>
<sequence length="113" mass="12478">MPLSKGRLSGLFLNPSREGFCRVERKKFVKPTPKVLAVWSGLTTLGVGLTNFFGSTRQKPSLEGLRKSPGSLPLERGMLVLASHMVGSHHFMMHRDLKLRYGSNFGASYPTST</sequence>
<accession>A0A6G1HVW4</accession>
<organism evidence="1 2">
    <name type="scientific">Trichodelitschia bisporula</name>
    <dbReference type="NCBI Taxonomy" id="703511"/>
    <lineage>
        <taxon>Eukaryota</taxon>
        <taxon>Fungi</taxon>
        <taxon>Dikarya</taxon>
        <taxon>Ascomycota</taxon>
        <taxon>Pezizomycotina</taxon>
        <taxon>Dothideomycetes</taxon>
        <taxon>Dothideomycetes incertae sedis</taxon>
        <taxon>Phaeotrichales</taxon>
        <taxon>Phaeotrichaceae</taxon>
        <taxon>Trichodelitschia</taxon>
    </lineage>
</organism>
<keyword evidence="2" id="KW-1185">Reference proteome</keyword>
<gene>
    <name evidence="1" type="ORF">EJ06DRAFT_562138</name>
</gene>
<protein>
    <submittedName>
        <fullName evidence="1">Uncharacterized protein</fullName>
    </submittedName>
</protein>
<name>A0A6G1HVW4_9PEZI</name>
<dbReference type="AlphaFoldDB" id="A0A6G1HVW4"/>